<dbReference type="OrthoDB" id="882450at2"/>
<dbReference type="AlphaFoldDB" id="A0A3R9NL28"/>
<name>A0A3R9NL28_9BACT</name>
<dbReference type="Gene3D" id="2.60.120.260">
    <property type="entry name" value="Galactose-binding domain-like"/>
    <property type="match status" value="1"/>
</dbReference>
<comment type="caution">
    <text evidence="2">The sequence shown here is derived from an EMBL/GenBank/DDBJ whole genome shotgun (WGS) entry which is preliminary data.</text>
</comment>
<feature type="signal peptide" evidence="1">
    <location>
        <begin position="1"/>
        <end position="28"/>
    </location>
</feature>
<evidence type="ECO:0008006" key="4">
    <source>
        <dbReference type="Google" id="ProtNLM"/>
    </source>
</evidence>
<accession>A0A3R9NL28</accession>
<keyword evidence="3" id="KW-1185">Reference proteome</keyword>
<dbReference type="EMBL" id="RWIT01000003">
    <property type="protein sequence ID" value="RSK49592.1"/>
    <property type="molecule type" value="Genomic_DNA"/>
</dbReference>
<keyword evidence="1" id="KW-0732">Signal</keyword>
<evidence type="ECO:0000313" key="2">
    <source>
        <dbReference type="EMBL" id="RSK49592.1"/>
    </source>
</evidence>
<organism evidence="2 3">
    <name type="scientific">Hymenobacter rigui</name>
    <dbReference type="NCBI Taxonomy" id="334424"/>
    <lineage>
        <taxon>Bacteria</taxon>
        <taxon>Pseudomonadati</taxon>
        <taxon>Bacteroidota</taxon>
        <taxon>Cytophagia</taxon>
        <taxon>Cytophagales</taxon>
        <taxon>Hymenobacteraceae</taxon>
        <taxon>Hymenobacter</taxon>
    </lineage>
</organism>
<reference evidence="2 3" key="1">
    <citation type="submission" date="2018-12" db="EMBL/GenBank/DDBJ databases">
        <authorList>
            <person name="Feng G."/>
            <person name="Zhu H."/>
        </authorList>
    </citation>
    <scope>NUCLEOTIDE SEQUENCE [LARGE SCALE GENOMIC DNA]</scope>
    <source>
        <strain evidence="2 3">KCTC 12533</strain>
    </source>
</reference>
<gene>
    <name evidence="2" type="ORF">EI291_08880</name>
</gene>
<sequence>MHLNKLTGLWAALGLLALSACTSAPENAAPDARYFTTNDFESVVGWETEGLSITDEHAHSGRLAVRVNKDREYGHTYDRALSQLSPRAIPAIEAEGWVYLAGPGSTGALVVQVVQGSGADFKVLYSQQLNLTDRVKDYGSWQQVQWKAPLTANLPADAHLRFFLWRNNATEPLYLDDIRLRIAE</sequence>
<proteinExistence type="predicted"/>
<feature type="chain" id="PRO_5018655813" description="CBM-cenC domain-containing protein" evidence="1">
    <location>
        <begin position="29"/>
        <end position="184"/>
    </location>
</feature>
<protein>
    <recommendedName>
        <fullName evidence="4">CBM-cenC domain-containing protein</fullName>
    </recommendedName>
</protein>
<evidence type="ECO:0000313" key="3">
    <source>
        <dbReference type="Proteomes" id="UP000273500"/>
    </source>
</evidence>
<evidence type="ECO:0000256" key="1">
    <source>
        <dbReference type="SAM" id="SignalP"/>
    </source>
</evidence>
<dbReference type="RefSeq" id="WP_125419445.1">
    <property type="nucleotide sequence ID" value="NZ_RWIT01000003.1"/>
</dbReference>
<dbReference type="PROSITE" id="PS51257">
    <property type="entry name" value="PROKAR_LIPOPROTEIN"/>
    <property type="match status" value="1"/>
</dbReference>
<dbReference type="Proteomes" id="UP000273500">
    <property type="component" value="Unassembled WGS sequence"/>
</dbReference>